<evidence type="ECO:0000313" key="3">
    <source>
        <dbReference type="Proteomes" id="UP000317935"/>
    </source>
</evidence>
<accession>A0A6J4D0J2</accession>
<feature type="domain" description="Restriction endonuclease type II Pab1" evidence="1">
    <location>
        <begin position="130"/>
        <end position="250"/>
    </location>
</feature>
<dbReference type="Pfam" id="PF09522">
    <property type="entry name" value="RE_R_Pab1"/>
    <property type="match status" value="1"/>
</dbReference>
<keyword evidence="2" id="KW-0255">Endonuclease</keyword>
<proteinExistence type="predicted"/>
<organism evidence="2 3">
    <name type="scientific">Helicobacter suis</name>
    <dbReference type="NCBI Taxonomy" id="104628"/>
    <lineage>
        <taxon>Bacteria</taxon>
        <taxon>Pseudomonadati</taxon>
        <taxon>Campylobacterota</taxon>
        <taxon>Epsilonproteobacteria</taxon>
        <taxon>Campylobacterales</taxon>
        <taxon>Helicobacteraceae</taxon>
        <taxon>Helicobacter</taxon>
    </lineage>
</organism>
<dbReference type="Proteomes" id="UP000317935">
    <property type="component" value="Chromosome"/>
</dbReference>
<evidence type="ECO:0000259" key="1">
    <source>
        <dbReference type="Pfam" id="PF09522"/>
    </source>
</evidence>
<dbReference type="RefSeq" id="WP_064429827.1">
    <property type="nucleotide sequence ID" value="NZ_AP019774.1"/>
</dbReference>
<keyword evidence="2" id="KW-0378">Hydrolase</keyword>
<sequence>MKIEIDETNKVIKVPIPLTSQSGKIRVKVRNDFTEYGLPTPTRQIPFSLKHYVEWQIGYDVDKSNLEKLALSTLPYTEFKGANNKLKAFYELSEYLYYFVQWGLITKVEIGDLLTTLENIRQKDFLDSNFNITRDRTQPKEILEMVFYHLEVKYPLLVYSFDSLDISVEIVVREKQRAVDIQPMLYVCFPLEKLQPAPGMPFLLKRTAQPKEHAYLLLADQDKYFLLETMKIFGILSAKHKHDVLEILKVILCIKKN</sequence>
<dbReference type="InterPro" id="IPR018576">
    <property type="entry name" value="Restrct_endonuc_II_Pab1"/>
</dbReference>
<keyword evidence="2" id="KW-0540">Nuclease</keyword>
<reference evidence="2 3" key="1">
    <citation type="submission" date="2019-06" db="EMBL/GenBank/DDBJ databases">
        <title>Complete genome sequence of Helicobacter suis SNTW101c.</title>
        <authorList>
            <person name="Rimbara E."/>
            <person name="Suzuki M."/>
            <person name="Matsui H."/>
            <person name="Nakamura M."/>
            <person name="Mori S."/>
            <person name="Shibayama K."/>
        </authorList>
    </citation>
    <scope>NUCLEOTIDE SEQUENCE [LARGE SCALE GENOMIC DNA]</scope>
    <source>
        <strain evidence="2 3">SNTW101c</strain>
    </source>
</reference>
<dbReference type="AlphaFoldDB" id="A0A6J4D0J2"/>
<dbReference type="GO" id="GO:0004519">
    <property type="term" value="F:endonuclease activity"/>
    <property type="evidence" value="ECO:0007669"/>
    <property type="project" value="UniProtKB-KW"/>
</dbReference>
<gene>
    <name evidence="2" type="ORF">SNTW_15790</name>
</gene>
<name>A0A6J4D0J2_9HELI</name>
<evidence type="ECO:0000313" key="2">
    <source>
        <dbReference type="EMBL" id="BCD70934.1"/>
    </source>
</evidence>
<protein>
    <submittedName>
        <fullName evidence="2">Restriction endonuclease</fullName>
    </submittedName>
</protein>
<dbReference type="EMBL" id="AP019774">
    <property type="protein sequence ID" value="BCD70934.1"/>
    <property type="molecule type" value="Genomic_DNA"/>
</dbReference>
<dbReference type="OrthoDB" id="1952049at2"/>